<protein>
    <submittedName>
        <fullName evidence="2">Uncharacterized protein</fullName>
    </submittedName>
</protein>
<keyword evidence="3" id="KW-1185">Reference proteome</keyword>
<evidence type="ECO:0000313" key="2">
    <source>
        <dbReference type="EMBL" id="MED6108911.1"/>
    </source>
</evidence>
<comment type="caution">
    <text evidence="2">The sequence shown here is derived from an EMBL/GenBank/DDBJ whole genome shotgun (WGS) entry which is preliminary data.</text>
</comment>
<gene>
    <name evidence="2" type="ORF">PIB30_028646</name>
</gene>
<name>A0ABU6QBU3_9FABA</name>
<feature type="region of interest" description="Disordered" evidence="1">
    <location>
        <begin position="25"/>
        <end position="50"/>
    </location>
</feature>
<feature type="compositionally biased region" description="Basic and acidic residues" evidence="1">
    <location>
        <begin position="31"/>
        <end position="42"/>
    </location>
</feature>
<organism evidence="2 3">
    <name type="scientific">Stylosanthes scabra</name>
    <dbReference type="NCBI Taxonomy" id="79078"/>
    <lineage>
        <taxon>Eukaryota</taxon>
        <taxon>Viridiplantae</taxon>
        <taxon>Streptophyta</taxon>
        <taxon>Embryophyta</taxon>
        <taxon>Tracheophyta</taxon>
        <taxon>Spermatophyta</taxon>
        <taxon>Magnoliopsida</taxon>
        <taxon>eudicotyledons</taxon>
        <taxon>Gunneridae</taxon>
        <taxon>Pentapetalae</taxon>
        <taxon>rosids</taxon>
        <taxon>fabids</taxon>
        <taxon>Fabales</taxon>
        <taxon>Fabaceae</taxon>
        <taxon>Papilionoideae</taxon>
        <taxon>50 kb inversion clade</taxon>
        <taxon>dalbergioids sensu lato</taxon>
        <taxon>Dalbergieae</taxon>
        <taxon>Pterocarpus clade</taxon>
        <taxon>Stylosanthes</taxon>
    </lineage>
</organism>
<sequence length="99" mass="10662">MAEDVDAMPPLIVFDACQRAVDIGEAGGSGEAKERAGTEHEGLSSPGFQNLTDQILVPNDGYMLEFDDTQFDVDLKELDSGPSQFFMVLGSTPPFSIYA</sequence>
<accession>A0ABU6QBU3</accession>
<proteinExistence type="predicted"/>
<dbReference type="EMBL" id="JASCZI010000114">
    <property type="protein sequence ID" value="MED6108911.1"/>
    <property type="molecule type" value="Genomic_DNA"/>
</dbReference>
<evidence type="ECO:0000313" key="3">
    <source>
        <dbReference type="Proteomes" id="UP001341840"/>
    </source>
</evidence>
<dbReference type="Proteomes" id="UP001341840">
    <property type="component" value="Unassembled WGS sequence"/>
</dbReference>
<evidence type="ECO:0000256" key="1">
    <source>
        <dbReference type="SAM" id="MobiDB-lite"/>
    </source>
</evidence>
<reference evidence="2 3" key="1">
    <citation type="journal article" date="2023" name="Plants (Basel)">
        <title>Bridging the Gap: Combining Genomics and Transcriptomics Approaches to Understand Stylosanthes scabra, an Orphan Legume from the Brazilian Caatinga.</title>
        <authorList>
            <person name="Ferreira-Neto J.R.C."/>
            <person name="da Silva M.D."/>
            <person name="Binneck E."/>
            <person name="de Melo N.F."/>
            <person name="da Silva R.H."/>
            <person name="de Melo A.L.T.M."/>
            <person name="Pandolfi V."/>
            <person name="Bustamante F.O."/>
            <person name="Brasileiro-Vidal A.C."/>
            <person name="Benko-Iseppon A.M."/>
        </authorList>
    </citation>
    <scope>NUCLEOTIDE SEQUENCE [LARGE SCALE GENOMIC DNA]</scope>
    <source>
        <tissue evidence="2">Leaves</tissue>
    </source>
</reference>